<gene>
    <name evidence="2" type="ORF">EZM97_20470</name>
</gene>
<dbReference type="Proteomes" id="UP000291822">
    <property type="component" value="Unassembled WGS sequence"/>
</dbReference>
<dbReference type="InterPro" id="IPR036388">
    <property type="entry name" value="WH-like_DNA-bd_sf"/>
</dbReference>
<name>A0A4R0YQS7_9GAMM</name>
<dbReference type="AlphaFoldDB" id="A0A4R0YQS7"/>
<dbReference type="Pfam" id="PF12802">
    <property type="entry name" value="MarR_2"/>
    <property type="match status" value="1"/>
</dbReference>
<dbReference type="PANTHER" id="PTHR33164:SF106">
    <property type="entry name" value="TRANSCRIPTIONAL REGULATORY PROTEIN"/>
    <property type="match status" value="1"/>
</dbReference>
<dbReference type="Gene3D" id="1.10.10.10">
    <property type="entry name" value="Winged helix-like DNA-binding domain superfamily/Winged helix DNA-binding domain"/>
    <property type="match status" value="1"/>
</dbReference>
<comment type="caution">
    <text evidence="2">The sequence shown here is derived from an EMBL/GenBank/DDBJ whole genome shotgun (WGS) entry which is preliminary data.</text>
</comment>
<feature type="domain" description="HTH marR-type" evidence="1">
    <location>
        <begin position="8"/>
        <end position="146"/>
    </location>
</feature>
<evidence type="ECO:0000259" key="1">
    <source>
        <dbReference type="PROSITE" id="PS50995"/>
    </source>
</evidence>
<dbReference type="InterPro" id="IPR036390">
    <property type="entry name" value="WH_DNA-bd_sf"/>
</dbReference>
<dbReference type="EMBL" id="SJTG01000002">
    <property type="protein sequence ID" value="TCI11186.1"/>
    <property type="molecule type" value="Genomic_DNA"/>
</dbReference>
<dbReference type="GO" id="GO:0003700">
    <property type="term" value="F:DNA-binding transcription factor activity"/>
    <property type="evidence" value="ECO:0007669"/>
    <property type="project" value="InterPro"/>
</dbReference>
<accession>A0A4R0YQS7</accession>
<reference evidence="2 3" key="1">
    <citation type="submission" date="2019-02" db="EMBL/GenBank/DDBJ databases">
        <title>Dyella amyloliquefaciens sp. nov., isolated from forest soil.</title>
        <authorList>
            <person name="Gao Z.-H."/>
            <person name="Qiu L.-H."/>
        </authorList>
    </citation>
    <scope>NUCLEOTIDE SEQUENCE [LARGE SCALE GENOMIC DNA]</scope>
    <source>
        <strain evidence="2 3">KACC 12747</strain>
    </source>
</reference>
<dbReference type="GO" id="GO:0006950">
    <property type="term" value="P:response to stress"/>
    <property type="evidence" value="ECO:0007669"/>
    <property type="project" value="TreeGrafter"/>
</dbReference>
<dbReference type="PROSITE" id="PS50995">
    <property type="entry name" value="HTH_MARR_2"/>
    <property type="match status" value="1"/>
</dbReference>
<sequence>MSSVGTKKAGLLQALNREVRRMSAQGVLLSAAVAERVGLSSSDLECLDFIVMAGPEAMTPGQLVVATGLTSGAVTGLIDRLERSGFVRREADPVDRRKVRVVAVEARVRPIFAYYERLAQRTQALWAQFTEEQLRMVLDFTRRSIELSAEEATHIRTLPPLKHVAKSARKANS</sequence>
<dbReference type="SUPFAM" id="SSF46785">
    <property type="entry name" value="Winged helix' DNA-binding domain"/>
    <property type="match status" value="1"/>
</dbReference>
<dbReference type="SMART" id="SM00347">
    <property type="entry name" value="HTH_MARR"/>
    <property type="match status" value="1"/>
</dbReference>
<organism evidence="2 3">
    <name type="scientific">Dyella soli</name>
    <dbReference type="NCBI Taxonomy" id="522319"/>
    <lineage>
        <taxon>Bacteria</taxon>
        <taxon>Pseudomonadati</taxon>
        <taxon>Pseudomonadota</taxon>
        <taxon>Gammaproteobacteria</taxon>
        <taxon>Lysobacterales</taxon>
        <taxon>Rhodanobacteraceae</taxon>
        <taxon>Dyella</taxon>
    </lineage>
</organism>
<evidence type="ECO:0000313" key="2">
    <source>
        <dbReference type="EMBL" id="TCI11186.1"/>
    </source>
</evidence>
<evidence type="ECO:0000313" key="3">
    <source>
        <dbReference type="Proteomes" id="UP000291822"/>
    </source>
</evidence>
<proteinExistence type="predicted"/>
<dbReference type="PANTHER" id="PTHR33164">
    <property type="entry name" value="TRANSCRIPTIONAL REGULATOR, MARR FAMILY"/>
    <property type="match status" value="1"/>
</dbReference>
<keyword evidence="3" id="KW-1185">Reference proteome</keyword>
<dbReference type="InterPro" id="IPR039422">
    <property type="entry name" value="MarR/SlyA-like"/>
</dbReference>
<dbReference type="InterPro" id="IPR000835">
    <property type="entry name" value="HTH_MarR-typ"/>
</dbReference>
<protein>
    <submittedName>
        <fullName evidence="2">MarR family transcriptional regulator</fullName>
    </submittedName>
</protein>